<gene>
    <name evidence="1" type="ORF">CYCCA115_LOCUS16028</name>
</gene>
<keyword evidence="2" id="KW-1185">Reference proteome</keyword>
<dbReference type="PANTHER" id="PTHR45661">
    <property type="entry name" value="SURFACE ANTIGEN"/>
    <property type="match status" value="1"/>
</dbReference>
<dbReference type="SUPFAM" id="SSF52058">
    <property type="entry name" value="L domain-like"/>
    <property type="match status" value="1"/>
</dbReference>
<dbReference type="AlphaFoldDB" id="A0AAD2PVM3"/>
<reference evidence="1" key="1">
    <citation type="submission" date="2023-08" db="EMBL/GenBank/DDBJ databases">
        <authorList>
            <person name="Audoor S."/>
            <person name="Bilcke G."/>
        </authorList>
    </citation>
    <scope>NUCLEOTIDE SEQUENCE</scope>
</reference>
<sequence length="555" mass="63202">MKFHLYLGEAAELLADAADSEQVEVQEQVKLISHECFIYWDNLRQVRLPQGLQVIEQAAFAYCKSLLEVHIPSSVKVLQDMAFVDCSSLTTVWLSDAIQVLEQSLFENCVSLKDVHLPLALTTIKESCFASCKSLRSLRLPHGLQRIGDWAMARCFCLTSLTLPATVDHLGRYCFQQCAQLLSLEFPMGLSFIGDHCFVDCSNLRSMIIPGAFEFAGSYPLLDRSLLKIGFQDYVQGDSYEDETLVRLLNNRFESLPIHDACYHLSQHQHTADFDDDSNSTGSLKHLQDIVKEVYSKTKTDNKWNNLQAWITGVDGFGMNPLHLLCLSGAPNAKALQLLLDEYATATTASADIAKNRHHHHHHEQQEAAHSSMLHDKDIFGGTPLAYLCWNHQANDSQKLCQAVFDSLIVKTRLPQIRLKAWKQVISKKMSYALEHWDDDDDDKDNCDTVTKEHHHNYCDRLELVARVFFALEYHERKESLSLLECWLWKLQLQGNDHLDSSSPSSLARIEQTDHQQEDRQQCRIHCGADVVIPNVLSFLPPLKEGKYLKEFTTK</sequence>
<dbReference type="Proteomes" id="UP001295423">
    <property type="component" value="Unassembled WGS sequence"/>
</dbReference>
<dbReference type="InterPro" id="IPR053139">
    <property type="entry name" value="Surface_bspA-like"/>
</dbReference>
<name>A0AAD2PVM3_9STRA</name>
<dbReference type="Pfam" id="PF13306">
    <property type="entry name" value="LRR_5"/>
    <property type="match status" value="1"/>
</dbReference>
<evidence type="ECO:0000313" key="1">
    <source>
        <dbReference type="EMBL" id="CAJ1956009.1"/>
    </source>
</evidence>
<organism evidence="1 2">
    <name type="scientific">Cylindrotheca closterium</name>
    <dbReference type="NCBI Taxonomy" id="2856"/>
    <lineage>
        <taxon>Eukaryota</taxon>
        <taxon>Sar</taxon>
        <taxon>Stramenopiles</taxon>
        <taxon>Ochrophyta</taxon>
        <taxon>Bacillariophyta</taxon>
        <taxon>Bacillariophyceae</taxon>
        <taxon>Bacillariophycidae</taxon>
        <taxon>Bacillariales</taxon>
        <taxon>Bacillariaceae</taxon>
        <taxon>Cylindrotheca</taxon>
    </lineage>
</organism>
<accession>A0AAD2PVM3</accession>
<dbReference type="InterPro" id="IPR032675">
    <property type="entry name" value="LRR_dom_sf"/>
</dbReference>
<dbReference type="PANTHER" id="PTHR45661:SF3">
    <property type="entry name" value="IG-LIKE DOMAIN-CONTAINING PROTEIN"/>
    <property type="match status" value="1"/>
</dbReference>
<proteinExistence type="predicted"/>
<dbReference type="Gene3D" id="3.80.10.10">
    <property type="entry name" value="Ribonuclease Inhibitor"/>
    <property type="match status" value="1"/>
</dbReference>
<dbReference type="EMBL" id="CAKOGP040001903">
    <property type="protein sequence ID" value="CAJ1956009.1"/>
    <property type="molecule type" value="Genomic_DNA"/>
</dbReference>
<evidence type="ECO:0000313" key="2">
    <source>
        <dbReference type="Proteomes" id="UP001295423"/>
    </source>
</evidence>
<protein>
    <submittedName>
        <fullName evidence="1">Uncharacterized protein</fullName>
    </submittedName>
</protein>
<comment type="caution">
    <text evidence="1">The sequence shown here is derived from an EMBL/GenBank/DDBJ whole genome shotgun (WGS) entry which is preliminary data.</text>
</comment>
<dbReference type="InterPro" id="IPR026906">
    <property type="entry name" value="LRR_5"/>
</dbReference>